<evidence type="ECO:0000256" key="4">
    <source>
        <dbReference type="ARBA" id="ARBA00023242"/>
    </source>
</evidence>
<sequence>MTEDKLNTEDLWTHYKELQNLITRYITSPPSAHDPQYHEFTETLQKHKQNFLTLLKNPGKNARSREEIQKAVTEAITLPGLGHQILPKELVEETIILSDMYNLNEYMVLDLLCTAQVQMPNYPELTRGLTAVLLYYDGRKALTSSLRTLVQARAGHSWMLDTPVTLTKHITEYTNIMQQEGLLDRVINLLEEMDPTKEQDLLQQNRALGGAKHHHMVMSLYNDTRQDLADILYLWSAQSSLPRNITFRLLNLLQTRQPEAETGDGCPSKVTMALIMAMLNTINLSPLHSREDGEEIVRAMPLIAEQEMRDELIHKLTADNISWESSGLRGVIQFALAIAITTLKSATNLCQNTNKDEELLTEALNNNAFQFMANVIFKCESLHYEEFYLRYFHTLISDFILLMPLKVKELRHRVDESMRQIQAFQQQRIDPPMNLDRHFEYLMLMVAELYKHDPLKLNLAMDYWCQHTDSSHVPTSLYSGKLPSRQVALFKFIRLAGEVLPPGLYVPYLKMLASLASSTPAARQAFNFLKPNGSSSMTLSWDHFFSSLHQYYFYLRQELPPSQDTVYRQRSHPKGIGPEEVKRLEAVLLVVQVVAKYDEISRVAICDHPGWKVLPSLTGLICCAMPIPLKGILVQTLAALAKSPESSSTVWQSLEAAQILPTIPTTSSYQPRGVQTELEEIESRNEEYPLTRAMLELLDVLTDFPIPRLLGVGQRNPGFDPYLQFIINSVFLRFNTRCYKNPAEKWEVSKACLKIFLKLINQYEPNEEDFRGCKIELQGGESTMVNPTPGHHLMTQLHSNSELLHVILYILDEGCHHLDTYDSFPGKKHLENSTLHCLEIIERALAMQHNYMAQLAASNSATKILTGLSRLLMGVNPRTGKPDHMINIAKYISYNSWLRQHAYVGVGIIQAVANEPGADSELLSTFTSTSSLTTSIRHGFVECLDADDNYEYDDDATEERQQVGNCKLRILSFMMQSITRPPPNISHYLLGFDISKDIRKTVIQQPGMLNFPRTCLHSILAILELSLERGRDKITESCYWFLHILAANNKTSSSVLRFLRTATNQDFVQRHLSKLPFQGPNRATELTCMSWLLKIAAIELRVAGGSLQNSLVQRLVGNLGLERDQIVPSQKLLMDLLHYIDFQLELDPPKSWEYFDPSQVEMVLGRCSVPVTLSVGPQLIDIRRLHALITEELAVTQTSATATQRKLMQQELQSILAYALKRNQTKTLSYATVKFVEGWCQATEILFSVATNQQLPPSQRQNLLLNLSHDLLQKMTSCEALNEIKTLVSGTVLILLVNLRNSFAMQSDDELLPSSPSNTTMMKIILRHILQWILNSGASSQTVRTHLYGAFLNFLCVVGLERPEAGNSIDSMYVTQLDSTFYRAPTLQERSHRYATIQVINSFGDKLMDILCHNCSGGHDVCKMLALSCLDKILELDCDNSWVIYMSSRGYLKHMIDSLLESDNLLRCILQPEPDTLRPLYLYEAKMATLCRMASTRLGAETLLENKALSCISSMSVFDKHPDVHVGFEAGDASLIPSVGQRYQQVFLPALYICDALLTTLGTENQSCAIQVCGFLHSHRDTVEMALRNASPRSNVYFLKEVACLTGVIARSANIDMYKLVDEELIKADSNVHKMEDSTGMRELRAHLYRLQKLMLSLLPKFEPQPAPITLAHQESDEGEQHSCSIQIAANVMLYARNQMEHSRMDQKIRNSLFEPYLTPRLGGQENRPRDTGGIYLGAVVDQLVSSTSLLYSEIPYIDTLIKNSAIVKDMSIIDLKKYLTEEELELDMVKQRLIVERRLARRAKDKRRDIKYCSLIVEHSLYILWSHLDFYTMQAASRYNRLQVSAGGMDDSMGEWRISGEVLSDLKQGLVSMMNDSFITQLLDTSSEYTTTERSFLEALVRRIKRLLQFIVVK</sequence>
<dbReference type="CTD" id="23165"/>
<keyword evidence="3" id="KW-0813">Transport</keyword>
<dbReference type="InterPro" id="IPR021827">
    <property type="entry name" value="Nup186/Nup192/Nup205"/>
</dbReference>
<dbReference type="GO" id="GO:0006999">
    <property type="term" value="P:nuclear pore organization"/>
    <property type="evidence" value="ECO:0007669"/>
    <property type="project" value="TreeGrafter"/>
</dbReference>
<dbReference type="RefSeq" id="XP_015602455.1">
    <property type="nucleotide sequence ID" value="XM_015746969.2"/>
</dbReference>
<evidence type="ECO:0000256" key="3">
    <source>
        <dbReference type="ARBA" id="ARBA00022448"/>
    </source>
</evidence>
<evidence type="ECO:0000313" key="6">
    <source>
        <dbReference type="RefSeq" id="XP_015602455.1"/>
    </source>
</evidence>
<proteinExistence type="inferred from homology"/>
<reference evidence="6" key="1">
    <citation type="submission" date="2025-08" db="UniProtKB">
        <authorList>
            <consortium name="RefSeq"/>
        </authorList>
    </citation>
    <scope>IDENTIFICATION</scope>
</reference>
<organism evidence="5 6">
    <name type="scientific">Cephus cinctus</name>
    <name type="common">Wheat stem sawfly</name>
    <dbReference type="NCBI Taxonomy" id="211228"/>
    <lineage>
        <taxon>Eukaryota</taxon>
        <taxon>Metazoa</taxon>
        <taxon>Ecdysozoa</taxon>
        <taxon>Arthropoda</taxon>
        <taxon>Hexapoda</taxon>
        <taxon>Insecta</taxon>
        <taxon>Pterygota</taxon>
        <taxon>Neoptera</taxon>
        <taxon>Endopterygota</taxon>
        <taxon>Hymenoptera</taxon>
        <taxon>Cephoidea</taxon>
        <taxon>Cephidae</taxon>
        <taxon>Cephus</taxon>
    </lineage>
</organism>
<evidence type="ECO:0000313" key="5">
    <source>
        <dbReference type="Proteomes" id="UP000694920"/>
    </source>
</evidence>
<dbReference type="GO" id="GO:0017056">
    <property type="term" value="F:structural constituent of nuclear pore"/>
    <property type="evidence" value="ECO:0007669"/>
    <property type="project" value="TreeGrafter"/>
</dbReference>
<comment type="subcellular location">
    <subcellularLocation>
        <location evidence="1">Nucleus</location>
    </subcellularLocation>
</comment>
<accession>A0AAJ7FPW4</accession>
<dbReference type="Pfam" id="PF11894">
    <property type="entry name" value="Nup192"/>
    <property type="match status" value="1"/>
</dbReference>
<dbReference type="PANTHER" id="PTHR31344">
    <property type="entry name" value="NUCLEAR PORE COMPLEX PROTEIN NUP205"/>
    <property type="match status" value="1"/>
</dbReference>
<evidence type="ECO:0000256" key="2">
    <source>
        <dbReference type="ARBA" id="ARBA00005892"/>
    </source>
</evidence>
<dbReference type="PANTHER" id="PTHR31344:SF0">
    <property type="entry name" value="NUCLEAR PORE COMPLEX PROTEIN NUP205"/>
    <property type="match status" value="1"/>
</dbReference>
<comment type="similarity">
    <text evidence="2">Belongs to the NUP186/NUP192/NUP205 family.</text>
</comment>
<protein>
    <submittedName>
        <fullName evidence="6">Nuclear pore complex protein Nup205</fullName>
    </submittedName>
</protein>
<gene>
    <name evidence="6" type="primary">LOC107271237</name>
</gene>
<evidence type="ECO:0000256" key="1">
    <source>
        <dbReference type="ARBA" id="ARBA00004123"/>
    </source>
</evidence>
<dbReference type="KEGG" id="ccin:107271237"/>
<dbReference type="GO" id="GO:0044611">
    <property type="term" value="C:nuclear pore inner ring"/>
    <property type="evidence" value="ECO:0007669"/>
    <property type="project" value="TreeGrafter"/>
</dbReference>
<dbReference type="Proteomes" id="UP000694920">
    <property type="component" value="Unplaced"/>
</dbReference>
<dbReference type="GeneID" id="107271237"/>
<name>A0AAJ7FPW4_CEPCN</name>
<keyword evidence="5" id="KW-1185">Reference proteome</keyword>
<keyword evidence="4" id="KW-0539">Nucleus</keyword>